<evidence type="ECO:0000259" key="2">
    <source>
        <dbReference type="Pfam" id="PF00646"/>
    </source>
</evidence>
<dbReference type="InterPro" id="IPR032675">
    <property type="entry name" value="LRR_dom_sf"/>
</dbReference>
<dbReference type="InterPro" id="IPR001810">
    <property type="entry name" value="F-box_dom"/>
</dbReference>
<reference evidence="4 5" key="1">
    <citation type="journal article" date="2009" name="Nature">
        <title>The Sorghum bicolor genome and the diversification of grasses.</title>
        <authorList>
            <person name="Paterson A.H."/>
            <person name="Bowers J.E."/>
            <person name="Bruggmann R."/>
            <person name="Dubchak I."/>
            <person name="Grimwood J."/>
            <person name="Gundlach H."/>
            <person name="Haberer G."/>
            <person name="Hellsten U."/>
            <person name="Mitros T."/>
            <person name="Poliakov A."/>
            <person name="Schmutz J."/>
            <person name="Spannagl M."/>
            <person name="Tang H."/>
            <person name="Wang X."/>
            <person name="Wicker T."/>
            <person name="Bharti A.K."/>
            <person name="Chapman J."/>
            <person name="Feltus F.A."/>
            <person name="Gowik U."/>
            <person name="Grigoriev I.V."/>
            <person name="Lyons E."/>
            <person name="Maher C.A."/>
            <person name="Martis M."/>
            <person name="Narechania A."/>
            <person name="Otillar R.P."/>
            <person name="Penning B.W."/>
            <person name="Salamov A.A."/>
            <person name="Wang Y."/>
            <person name="Zhang L."/>
            <person name="Carpita N.C."/>
            <person name="Freeling M."/>
            <person name="Gingle A.R."/>
            <person name="Hash C.T."/>
            <person name="Keller B."/>
            <person name="Klein P."/>
            <person name="Kresovich S."/>
            <person name="McCann M.C."/>
            <person name="Ming R."/>
            <person name="Peterson D.G."/>
            <person name="Mehboob-ur-Rahman"/>
            <person name="Ware D."/>
            <person name="Westhoff P."/>
            <person name="Mayer K.F."/>
            <person name="Messing J."/>
            <person name="Rokhsar D.S."/>
        </authorList>
    </citation>
    <scope>NUCLEOTIDE SEQUENCE [LARGE SCALE GENOMIC DNA]</scope>
    <source>
        <strain evidence="5">cv. BTx623</strain>
    </source>
</reference>
<evidence type="ECO:0008006" key="6">
    <source>
        <dbReference type="Google" id="ProtNLM"/>
    </source>
</evidence>
<feature type="domain" description="At1g61320/AtMIF1 LRR" evidence="3">
    <location>
        <begin position="199"/>
        <end position="411"/>
    </location>
</feature>
<dbReference type="FunCoup" id="A0A1B6P824">
    <property type="interactions" value="78"/>
</dbReference>
<sequence>MMDRSHAASSSGGALTRKAKIESSGGGDRLSKLTDHALGHVLSFLPAEEAARAAMLSSRWRHVFAAVHTVSLVEPEGPIRSYDDDNVCHTPEFQPSADPNAPPSYNSIVSAAIMARQRRRGAVPLRALRVAVESYRSRDSLTVDQWVSYAVQQGAAAEEGLDLDLHLQCRSSTCEKSPDWWSRRSMEEYLATWVIFSCAHLRSLSLSCCQLSPPSTVTLPSLVTLLLSRVSDPGSEVERLVAGCPRLADLTLEACRAVTALSIVGGARLRRLALRCCHNLTAVAVDSSELQAFEYRGAMPDSSFLTMHGGSTRIAYCKFDICGGESMMNLWQLMQLFVNAKHLHLESSHLSSGINWGVPIGFPSFWSLLHLEMRGCLPDDDTGGAAIAAVSTVLELAPNLETLSLAFHAQEHDSGGRPDYMYLSEEVALEAHHLSYNPHSALATPPTSAAMIPCLRNKVREMNLVHYQGGTAQRVLAKFLLSNAPVIDRLWCEFAEGPMWTQTQLMREMKGWLINKSAETHFA</sequence>
<evidence type="ECO:0000256" key="1">
    <source>
        <dbReference type="SAM" id="MobiDB-lite"/>
    </source>
</evidence>
<protein>
    <recommendedName>
        <fullName evidence="6">F-box domain-containing protein</fullName>
    </recommendedName>
</protein>
<dbReference type="SUPFAM" id="SSF52047">
    <property type="entry name" value="RNI-like"/>
    <property type="match status" value="1"/>
</dbReference>
<evidence type="ECO:0000313" key="4">
    <source>
        <dbReference type="EMBL" id="KXG21813.1"/>
    </source>
</evidence>
<dbReference type="Pfam" id="PF00646">
    <property type="entry name" value="F-box"/>
    <property type="match status" value="1"/>
</dbReference>
<dbReference type="PANTHER" id="PTHR31900:SF30">
    <property type="entry name" value="SUPERFAMILY PROTEIN, PUTATIVE-RELATED"/>
    <property type="match status" value="1"/>
</dbReference>
<name>A0A1B6P824_SORBI</name>
<organism evidence="4 5">
    <name type="scientific">Sorghum bicolor</name>
    <name type="common">Sorghum</name>
    <name type="synonym">Sorghum vulgare</name>
    <dbReference type="NCBI Taxonomy" id="4558"/>
    <lineage>
        <taxon>Eukaryota</taxon>
        <taxon>Viridiplantae</taxon>
        <taxon>Streptophyta</taxon>
        <taxon>Embryophyta</taxon>
        <taxon>Tracheophyta</taxon>
        <taxon>Spermatophyta</taxon>
        <taxon>Magnoliopsida</taxon>
        <taxon>Liliopsida</taxon>
        <taxon>Poales</taxon>
        <taxon>Poaceae</taxon>
        <taxon>PACMAD clade</taxon>
        <taxon>Panicoideae</taxon>
        <taxon>Andropogonodae</taxon>
        <taxon>Andropogoneae</taxon>
        <taxon>Sorghinae</taxon>
        <taxon>Sorghum</taxon>
    </lineage>
</organism>
<dbReference type="InterPro" id="IPR055357">
    <property type="entry name" value="LRR_At1g61320_AtMIF1"/>
</dbReference>
<dbReference type="OMA" id="CCHALRT"/>
<accession>A0A1B6P824</accession>
<feature type="domain" description="F-box" evidence="2">
    <location>
        <begin position="30"/>
        <end position="64"/>
    </location>
</feature>
<dbReference type="SUPFAM" id="SSF81383">
    <property type="entry name" value="F-box domain"/>
    <property type="match status" value="1"/>
</dbReference>
<dbReference type="EMBL" id="CM000768">
    <property type="protein sequence ID" value="KXG21813.1"/>
    <property type="molecule type" value="Genomic_DNA"/>
</dbReference>
<dbReference type="InterPro" id="IPR050232">
    <property type="entry name" value="FBL13/AtMIF1-like"/>
</dbReference>
<dbReference type="OrthoDB" id="682523at2759"/>
<dbReference type="InterPro" id="IPR036047">
    <property type="entry name" value="F-box-like_dom_sf"/>
</dbReference>
<dbReference type="eggNOG" id="ENOG502S2H2">
    <property type="taxonomic scope" value="Eukaryota"/>
</dbReference>
<feature type="region of interest" description="Disordered" evidence="1">
    <location>
        <begin position="1"/>
        <end position="28"/>
    </location>
</feature>
<dbReference type="Proteomes" id="UP000000768">
    <property type="component" value="Chromosome 9"/>
</dbReference>
<proteinExistence type="predicted"/>
<dbReference type="AlphaFoldDB" id="A0A1B6P824"/>
<dbReference type="STRING" id="4558.A0A1B6P824"/>
<dbReference type="InParanoid" id="A0A1B6P824"/>
<reference evidence="5" key="2">
    <citation type="journal article" date="2018" name="Plant J.">
        <title>The Sorghum bicolor reference genome: improved assembly, gene annotations, a transcriptome atlas, and signatures of genome organization.</title>
        <authorList>
            <person name="McCormick R.F."/>
            <person name="Truong S.K."/>
            <person name="Sreedasyam A."/>
            <person name="Jenkins J."/>
            <person name="Shu S."/>
            <person name="Sims D."/>
            <person name="Kennedy M."/>
            <person name="Amirebrahimi M."/>
            <person name="Weers B.D."/>
            <person name="McKinley B."/>
            <person name="Mattison A."/>
            <person name="Morishige D.T."/>
            <person name="Grimwood J."/>
            <person name="Schmutz J."/>
            <person name="Mullet J.E."/>
        </authorList>
    </citation>
    <scope>NUCLEOTIDE SEQUENCE [LARGE SCALE GENOMIC DNA]</scope>
    <source>
        <strain evidence="5">cv. BTx623</strain>
    </source>
</reference>
<dbReference type="Gramene" id="KXG21813">
    <property type="protein sequence ID" value="KXG21813"/>
    <property type="gene ID" value="SORBI_3009G110700"/>
</dbReference>
<keyword evidence="5" id="KW-1185">Reference proteome</keyword>
<evidence type="ECO:0000259" key="3">
    <source>
        <dbReference type="Pfam" id="PF23622"/>
    </source>
</evidence>
<evidence type="ECO:0000313" key="5">
    <source>
        <dbReference type="Proteomes" id="UP000000768"/>
    </source>
</evidence>
<dbReference type="PANTHER" id="PTHR31900">
    <property type="entry name" value="F-BOX/RNI SUPERFAMILY PROTEIN-RELATED"/>
    <property type="match status" value="1"/>
</dbReference>
<dbReference type="Pfam" id="PF23622">
    <property type="entry name" value="LRR_At1g61320_AtMIF1"/>
    <property type="match status" value="1"/>
</dbReference>
<dbReference type="Gene3D" id="3.80.10.10">
    <property type="entry name" value="Ribonuclease Inhibitor"/>
    <property type="match status" value="1"/>
</dbReference>
<gene>
    <name evidence="4" type="ORF">SORBI_3009G110700</name>
</gene>